<protein>
    <submittedName>
        <fullName evidence="2">21407_t:CDS:1</fullName>
    </submittedName>
</protein>
<feature type="region of interest" description="Disordered" evidence="1">
    <location>
        <begin position="32"/>
        <end position="54"/>
    </location>
</feature>
<evidence type="ECO:0000256" key="1">
    <source>
        <dbReference type="SAM" id="MobiDB-lite"/>
    </source>
</evidence>
<gene>
    <name evidence="2" type="ORF">CPELLU_LOCUS2170</name>
</gene>
<dbReference type="AlphaFoldDB" id="A0A9N8WTV8"/>
<keyword evidence="3" id="KW-1185">Reference proteome</keyword>
<evidence type="ECO:0000313" key="2">
    <source>
        <dbReference type="EMBL" id="CAG8495000.1"/>
    </source>
</evidence>
<name>A0A9N8WTV8_9GLOM</name>
<comment type="caution">
    <text evidence="2">The sequence shown here is derived from an EMBL/GenBank/DDBJ whole genome shotgun (WGS) entry which is preliminary data.</text>
</comment>
<proteinExistence type="predicted"/>
<evidence type="ECO:0000313" key="3">
    <source>
        <dbReference type="Proteomes" id="UP000789759"/>
    </source>
</evidence>
<reference evidence="2" key="1">
    <citation type="submission" date="2021-06" db="EMBL/GenBank/DDBJ databases">
        <authorList>
            <person name="Kallberg Y."/>
            <person name="Tangrot J."/>
            <person name="Rosling A."/>
        </authorList>
    </citation>
    <scope>NUCLEOTIDE SEQUENCE</scope>
    <source>
        <strain evidence="2">FL966</strain>
    </source>
</reference>
<feature type="non-terminal residue" evidence="2">
    <location>
        <position position="365"/>
    </location>
</feature>
<dbReference type="OrthoDB" id="2380459at2759"/>
<dbReference type="Proteomes" id="UP000789759">
    <property type="component" value="Unassembled WGS sequence"/>
</dbReference>
<accession>A0A9N8WTV8</accession>
<sequence length="365" mass="42207">FNKHINLNENLRKGQCQPALLIMQIVGNVTPKQNTSQTKNITPEQNLPSTPEANNGETIIEAYKRINDKSEAIVKKTNGRIDMSTTSALIFAERYEGEANQYDVNLIYIFEMIKKDASWPIAPERNPLKKSLQCTRYLRYNLHGIYTHYDLECAQKNGLKVTLMNILPNALIYKRNIHITGKDMFDEWGNILYKIKKEGGIEGKVSKAVLVSLWSALCEQRNRQNYTRKVELKKGIEIGELKFEKNGVCVVKNCISITWKLSYPEIPNLIIFKENELCFTNSLPDFEKIQQDKKQNTILDTEYPASQIAKRKLSKKSDINLLNEIIIEIFQHLRTQNKRLCGNNELLFPVLYVNKQWNECATYLI</sequence>
<dbReference type="EMBL" id="CAJVQA010000895">
    <property type="protein sequence ID" value="CAG8495000.1"/>
    <property type="molecule type" value="Genomic_DNA"/>
</dbReference>
<organism evidence="2 3">
    <name type="scientific">Cetraspora pellucida</name>
    <dbReference type="NCBI Taxonomy" id="1433469"/>
    <lineage>
        <taxon>Eukaryota</taxon>
        <taxon>Fungi</taxon>
        <taxon>Fungi incertae sedis</taxon>
        <taxon>Mucoromycota</taxon>
        <taxon>Glomeromycotina</taxon>
        <taxon>Glomeromycetes</taxon>
        <taxon>Diversisporales</taxon>
        <taxon>Gigasporaceae</taxon>
        <taxon>Cetraspora</taxon>
    </lineage>
</organism>